<dbReference type="RefSeq" id="WP_169549487.1">
    <property type="nucleotide sequence ID" value="NZ_CP051677.1"/>
</dbReference>
<reference evidence="2 3" key="1">
    <citation type="submission" date="2020-04" db="EMBL/GenBank/DDBJ databases">
        <title>Genome sequencing of novel species.</title>
        <authorList>
            <person name="Heo J."/>
            <person name="Kim S.-J."/>
            <person name="Kim J.-S."/>
            <person name="Hong S.-B."/>
            <person name="Kwon S.-W."/>
        </authorList>
    </citation>
    <scope>NUCLEOTIDE SEQUENCE [LARGE SCALE GENOMIC DNA]</scope>
    <source>
        <strain evidence="2 3">CJU-R4</strain>
    </source>
</reference>
<keyword evidence="1" id="KW-0732">Signal</keyword>
<evidence type="ECO:0008006" key="4">
    <source>
        <dbReference type="Google" id="ProtNLM"/>
    </source>
</evidence>
<accession>A0A7L5DGY2</accession>
<name>A0A7L5DGY2_9BACT</name>
<gene>
    <name evidence="2" type="ORF">HH216_03265</name>
</gene>
<evidence type="ECO:0000313" key="3">
    <source>
        <dbReference type="Proteomes" id="UP000501128"/>
    </source>
</evidence>
<dbReference type="AlphaFoldDB" id="A0A7L5DGY2"/>
<organism evidence="2 3">
    <name type="scientific">Spirosoma rhododendri</name>
    <dbReference type="NCBI Taxonomy" id="2728024"/>
    <lineage>
        <taxon>Bacteria</taxon>
        <taxon>Pseudomonadati</taxon>
        <taxon>Bacteroidota</taxon>
        <taxon>Cytophagia</taxon>
        <taxon>Cytophagales</taxon>
        <taxon>Cytophagaceae</taxon>
        <taxon>Spirosoma</taxon>
    </lineage>
</organism>
<dbReference type="Proteomes" id="UP000501128">
    <property type="component" value="Chromosome"/>
</dbReference>
<protein>
    <recommendedName>
        <fullName evidence="4">Secretion system C-terminal sorting domain-containing protein</fullName>
    </recommendedName>
</protein>
<proteinExistence type="predicted"/>
<feature type="signal peptide" evidence="1">
    <location>
        <begin position="1"/>
        <end position="26"/>
    </location>
</feature>
<sequence length="135" mass="15806">MKTRYASLLSALLLLTSLTVSSLTFAQKADYYEQPTFQIGMFPNPDQTKIWLNFERYDRTKPLHITLRDAKNTEMYDDYVSRQTDKGRQCFDMSQLADGLYTFTISDGKQIQERSFRISTPGIRETLPQRQITMR</sequence>
<evidence type="ECO:0000313" key="2">
    <source>
        <dbReference type="EMBL" id="QJD77544.1"/>
    </source>
</evidence>
<dbReference type="KEGG" id="srho:HH216_03265"/>
<dbReference type="EMBL" id="CP051677">
    <property type="protein sequence ID" value="QJD77544.1"/>
    <property type="molecule type" value="Genomic_DNA"/>
</dbReference>
<feature type="chain" id="PRO_5029839959" description="Secretion system C-terminal sorting domain-containing protein" evidence="1">
    <location>
        <begin position="27"/>
        <end position="135"/>
    </location>
</feature>
<evidence type="ECO:0000256" key="1">
    <source>
        <dbReference type="SAM" id="SignalP"/>
    </source>
</evidence>
<keyword evidence="3" id="KW-1185">Reference proteome</keyword>